<evidence type="ECO:0000313" key="3">
    <source>
        <dbReference type="Proteomes" id="UP000318294"/>
    </source>
</evidence>
<reference evidence="2 3" key="1">
    <citation type="submission" date="2019-07" db="EMBL/GenBank/DDBJ databases">
        <title>Tepidimonas charontis SPSP-6 draft genome.</title>
        <authorList>
            <person name="Da Costa M.S."/>
            <person name="Froufe H.J.C."/>
            <person name="Egas C."/>
            <person name="Albuquerque L."/>
        </authorList>
    </citation>
    <scope>NUCLEOTIDE SEQUENCE [LARGE SCALE GENOMIC DNA]</scope>
    <source>
        <strain evidence="2 3">SPSP-6</strain>
    </source>
</reference>
<dbReference type="Proteomes" id="UP000318294">
    <property type="component" value="Unassembled WGS sequence"/>
</dbReference>
<proteinExistence type="predicted"/>
<dbReference type="InterPro" id="IPR002645">
    <property type="entry name" value="STAS_dom"/>
</dbReference>
<evidence type="ECO:0000313" key="2">
    <source>
        <dbReference type="EMBL" id="TSE35990.1"/>
    </source>
</evidence>
<feature type="domain" description="STAS" evidence="1">
    <location>
        <begin position="40"/>
        <end position="94"/>
    </location>
</feature>
<comment type="caution">
    <text evidence="2">The sequence shown here is derived from an EMBL/GenBank/DDBJ whole genome shotgun (WGS) entry which is preliminary data.</text>
</comment>
<organism evidence="2 3">
    <name type="scientific">Tepidimonas charontis</name>
    <dbReference type="NCBI Taxonomy" id="2267262"/>
    <lineage>
        <taxon>Bacteria</taxon>
        <taxon>Pseudomonadati</taxon>
        <taxon>Pseudomonadota</taxon>
        <taxon>Betaproteobacteria</taxon>
        <taxon>Burkholderiales</taxon>
        <taxon>Tepidimonas</taxon>
    </lineage>
</organism>
<dbReference type="InterPro" id="IPR058548">
    <property type="entry name" value="MlaB-like_STAS"/>
</dbReference>
<accession>A0A554XJI5</accession>
<dbReference type="EMBL" id="VJON01000003">
    <property type="protein sequence ID" value="TSE35990.1"/>
    <property type="molecule type" value="Genomic_DNA"/>
</dbReference>
<evidence type="ECO:0000259" key="1">
    <source>
        <dbReference type="PROSITE" id="PS50801"/>
    </source>
</evidence>
<dbReference type="RefSeq" id="WP_144327375.1">
    <property type="nucleotide sequence ID" value="NZ_VJON01000003.1"/>
</dbReference>
<dbReference type="PROSITE" id="PS50801">
    <property type="entry name" value="STAS"/>
    <property type="match status" value="1"/>
</dbReference>
<dbReference type="AlphaFoldDB" id="A0A554XJI5"/>
<dbReference type="Pfam" id="PF13466">
    <property type="entry name" value="STAS_2"/>
    <property type="match status" value="1"/>
</dbReference>
<dbReference type="SUPFAM" id="SSF52091">
    <property type="entry name" value="SpoIIaa-like"/>
    <property type="match status" value="1"/>
</dbReference>
<dbReference type="Gene3D" id="3.30.750.24">
    <property type="entry name" value="STAS domain"/>
    <property type="match status" value="1"/>
</dbReference>
<dbReference type="InterPro" id="IPR036513">
    <property type="entry name" value="STAS_dom_sf"/>
</dbReference>
<sequence length="94" mass="9671">MATTVLPPLPATLTQAEAEGYLARCRAAIAGAAAGAPWRLDASALQTFDSSALAVLLALRREAAARGAPWQLDGMPQRLQVLAGLYGVAELIAA</sequence>
<keyword evidence="3" id="KW-1185">Reference proteome</keyword>
<protein>
    <submittedName>
        <fullName evidence="2">STAS domain protein</fullName>
    </submittedName>
</protein>
<name>A0A554XJI5_9BURK</name>
<gene>
    <name evidence="2" type="ORF">Tchar_00345</name>
</gene>